<dbReference type="RefSeq" id="XP_018072673.1">
    <property type="nucleotide sequence ID" value="XM_018214841.1"/>
</dbReference>
<evidence type="ECO:0000313" key="9">
    <source>
        <dbReference type="Proteomes" id="UP000070700"/>
    </source>
</evidence>
<evidence type="ECO:0000256" key="4">
    <source>
        <dbReference type="ARBA" id="ARBA00022989"/>
    </source>
</evidence>
<dbReference type="PANTHER" id="PTHR48022:SF33">
    <property type="entry name" value="SUGAR PERMEASE, PUTATIVE (AFU_ORTHOLOGUE AFUA_6G12040)-RELATED"/>
    <property type="match status" value="1"/>
</dbReference>
<dbReference type="PANTHER" id="PTHR48022">
    <property type="entry name" value="PLASTIDIC GLUCOSE TRANSPORTER 4"/>
    <property type="match status" value="1"/>
</dbReference>
<reference evidence="8 9" key="1">
    <citation type="submission" date="2015-10" db="EMBL/GenBank/DDBJ databases">
        <title>Full genome of DAOMC 229536 Phialocephala scopiformis, a fungal endophyte of spruce producing the potent anti-insectan compound rugulosin.</title>
        <authorList>
            <consortium name="DOE Joint Genome Institute"/>
            <person name="Walker A.K."/>
            <person name="Frasz S.L."/>
            <person name="Seifert K.A."/>
            <person name="Miller J.D."/>
            <person name="Mondo S.J."/>
            <person name="Labutti K."/>
            <person name="Lipzen A."/>
            <person name="Dockter R."/>
            <person name="Kennedy M."/>
            <person name="Grigoriev I.V."/>
            <person name="Spatafora J.W."/>
        </authorList>
    </citation>
    <scope>NUCLEOTIDE SEQUENCE [LARGE SCALE GENOMIC DNA]</scope>
    <source>
        <strain evidence="8 9">CBS 120377</strain>
    </source>
</reference>
<dbReference type="EMBL" id="KQ947413">
    <property type="protein sequence ID" value="KUJ18318.1"/>
    <property type="molecule type" value="Genomic_DNA"/>
</dbReference>
<dbReference type="InterPro" id="IPR036259">
    <property type="entry name" value="MFS_trans_sf"/>
</dbReference>
<keyword evidence="3 6" id="KW-0812">Transmembrane</keyword>
<dbReference type="AlphaFoldDB" id="A0A194XDR7"/>
<evidence type="ECO:0000256" key="6">
    <source>
        <dbReference type="SAM" id="Phobius"/>
    </source>
</evidence>
<keyword evidence="5 6" id="KW-0472">Membrane</keyword>
<dbReference type="InParanoid" id="A0A194XDR7"/>
<feature type="transmembrane region" description="Helical" evidence="6">
    <location>
        <begin position="101"/>
        <end position="120"/>
    </location>
</feature>
<comment type="similarity">
    <text evidence="2">Belongs to the major facilitator superfamily. Sugar transporter (TC 2.A.1.1) family.</text>
</comment>
<dbReference type="InterPro" id="IPR005828">
    <property type="entry name" value="MFS_sugar_transport-like"/>
</dbReference>
<feature type="transmembrane region" description="Helical" evidence="6">
    <location>
        <begin position="375"/>
        <end position="396"/>
    </location>
</feature>
<feature type="transmembrane region" description="Helical" evidence="6">
    <location>
        <begin position="190"/>
        <end position="214"/>
    </location>
</feature>
<feature type="domain" description="Major facilitator superfamily (MFS) profile" evidence="7">
    <location>
        <begin position="55"/>
        <end position="501"/>
    </location>
</feature>
<comment type="subcellular location">
    <subcellularLocation>
        <location evidence="1">Membrane</location>
        <topology evidence="1">Multi-pass membrane protein</topology>
    </subcellularLocation>
</comment>
<organism evidence="8 9">
    <name type="scientific">Mollisia scopiformis</name>
    <name type="common">Conifer needle endophyte fungus</name>
    <name type="synonym">Phialocephala scopiformis</name>
    <dbReference type="NCBI Taxonomy" id="149040"/>
    <lineage>
        <taxon>Eukaryota</taxon>
        <taxon>Fungi</taxon>
        <taxon>Dikarya</taxon>
        <taxon>Ascomycota</taxon>
        <taxon>Pezizomycotina</taxon>
        <taxon>Leotiomycetes</taxon>
        <taxon>Helotiales</taxon>
        <taxon>Mollisiaceae</taxon>
        <taxon>Mollisia</taxon>
    </lineage>
</organism>
<dbReference type="KEGG" id="psco:LY89DRAFT_684240"/>
<protein>
    <submittedName>
        <fullName evidence="8">General substrate transporter</fullName>
    </submittedName>
</protein>
<dbReference type="Pfam" id="PF00083">
    <property type="entry name" value="Sugar_tr"/>
    <property type="match status" value="1"/>
</dbReference>
<dbReference type="PROSITE" id="PS00217">
    <property type="entry name" value="SUGAR_TRANSPORT_2"/>
    <property type="match status" value="1"/>
</dbReference>
<keyword evidence="9" id="KW-1185">Reference proteome</keyword>
<name>A0A194XDR7_MOLSC</name>
<dbReference type="GO" id="GO:0016020">
    <property type="term" value="C:membrane"/>
    <property type="evidence" value="ECO:0007669"/>
    <property type="project" value="UniProtKB-SubCell"/>
</dbReference>
<keyword evidence="4 6" id="KW-1133">Transmembrane helix</keyword>
<feature type="transmembrane region" description="Helical" evidence="6">
    <location>
        <begin position="477"/>
        <end position="497"/>
    </location>
</feature>
<feature type="transmembrane region" description="Helical" evidence="6">
    <location>
        <begin position="157"/>
        <end position="178"/>
    </location>
</feature>
<dbReference type="InterPro" id="IPR050360">
    <property type="entry name" value="MFS_Sugar_Transporters"/>
</dbReference>
<evidence type="ECO:0000256" key="2">
    <source>
        <dbReference type="ARBA" id="ARBA00010992"/>
    </source>
</evidence>
<evidence type="ECO:0000259" key="7">
    <source>
        <dbReference type="PROSITE" id="PS50850"/>
    </source>
</evidence>
<evidence type="ECO:0000313" key="8">
    <source>
        <dbReference type="EMBL" id="KUJ18318.1"/>
    </source>
</evidence>
<evidence type="ECO:0000256" key="1">
    <source>
        <dbReference type="ARBA" id="ARBA00004141"/>
    </source>
</evidence>
<dbReference type="GO" id="GO:0005351">
    <property type="term" value="F:carbohydrate:proton symporter activity"/>
    <property type="evidence" value="ECO:0007669"/>
    <property type="project" value="TreeGrafter"/>
</dbReference>
<dbReference type="Gene3D" id="1.20.1250.20">
    <property type="entry name" value="MFS general substrate transporter like domains"/>
    <property type="match status" value="1"/>
</dbReference>
<evidence type="ECO:0000256" key="5">
    <source>
        <dbReference type="ARBA" id="ARBA00023136"/>
    </source>
</evidence>
<feature type="transmembrane region" description="Helical" evidence="6">
    <location>
        <begin position="51"/>
        <end position="68"/>
    </location>
</feature>
<evidence type="ECO:0000256" key="3">
    <source>
        <dbReference type="ARBA" id="ARBA00022692"/>
    </source>
</evidence>
<dbReference type="InterPro" id="IPR005829">
    <property type="entry name" value="Sugar_transporter_CS"/>
</dbReference>
<feature type="transmembrane region" description="Helical" evidence="6">
    <location>
        <begin position="313"/>
        <end position="336"/>
    </location>
</feature>
<feature type="transmembrane region" description="Helical" evidence="6">
    <location>
        <begin position="342"/>
        <end position="363"/>
    </location>
</feature>
<dbReference type="FunFam" id="1.20.1250.20:FF:000078">
    <property type="entry name" value="MFS maltose transporter, putative"/>
    <property type="match status" value="1"/>
</dbReference>
<feature type="transmembrane region" description="Helical" evidence="6">
    <location>
        <begin position="220"/>
        <end position="243"/>
    </location>
</feature>
<dbReference type="PROSITE" id="PS50850">
    <property type="entry name" value="MFS"/>
    <property type="match status" value="1"/>
</dbReference>
<feature type="transmembrane region" description="Helical" evidence="6">
    <location>
        <begin position="402"/>
        <end position="419"/>
    </location>
</feature>
<accession>A0A194XDR7</accession>
<feature type="transmembrane region" description="Helical" evidence="6">
    <location>
        <begin position="132"/>
        <end position="151"/>
    </location>
</feature>
<dbReference type="Proteomes" id="UP000070700">
    <property type="component" value="Unassembled WGS sequence"/>
</dbReference>
<dbReference type="OrthoDB" id="6612291at2759"/>
<dbReference type="GeneID" id="28824567"/>
<sequence length="550" mass="59407">MGMDSKVTLSDAQHMEHMDQSAQKQLALQGEALETLEKTYGLWESVRANKLCLLYMLAAYACAAVYGYDTIANGASLAMPAFELYFGHFDVATKELYLDSIWTSLWSSMTNVGSILGSAVAGPMSQKIGRRYTGMAFGAVTTVGVIVQYTATAKGTLLAGKMINGLAVGGLLAVGTTYASEISPPRLRGVLLGGLAFCVIAMQLIGLAVVRSFVPNLHPSAFRTVFALQWVVGALPIIAFLFAPESPTYLVMKGKPLAAHSSLARLYGKNNNIDARLAHLQSGILHEMQKDANTAASYWHCFQGTDLKRTLTVCLIMFGNGLLGTALLTQNIYFLTLTSLPVIHAFDINIAGFGLALVIMPLAWRFGDRIGRRPLYLIGVVGNILALATIGGLGYATYSNTGAVWAIAILMNLLIVWQQPTNSMVSWSMPPELSSYKLRQHTQSISIIVQAFTSWLFAFVTPYMYNVGAGSGNLGAKTGFVFMGTSIILLLVSYFVIPETKGLTTEEIDFLYESKVSPRSFGSVKVLGPRAADKVELKSWSQKSGVTSES</sequence>
<gene>
    <name evidence="8" type="ORF">LY89DRAFT_684240</name>
</gene>
<feature type="transmembrane region" description="Helical" evidence="6">
    <location>
        <begin position="445"/>
        <end position="465"/>
    </location>
</feature>
<proteinExistence type="inferred from homology"/>
<dbReference type="SUPFAM" id="SSF103473">
    <property type="entry name" value="MFS general substrate transporter"/>
    <property type="match status" value="1"/>
</dbReference>
<dbReference type="InterPro" id="IPR020846">
    <property type="entry name" value="MFS_dom"/>
</dbReference>